<dbReference type="PROSITE" id="PS50255">
    <property type="entry name" value="CYTOCHROME_B5_2"/>
    <property type="match status" value="1"/>
</dbReference>
<evidence type="ECO:0000256" key="1">
    <source>
        <dbReference type="ARBA" id="ARBA00001974"/>
    </source>
</evidence>
<evidence type="ECO:0000256" key="8">
    <source>
        <dbReference type="ARBA" id="ARBA00077246"/>
    </source>
</evidence>
<accession>A0A1L9N483</accession>
<dbReference type="FunFam" id="3.90.700.10:FF:000007">
    <property type="entry name" value="NADH-dependent fumarate reductase"/>
    <property type="match status" value="1"/>
</dbReference>
<dbReference type="InterPro" id="IPR027477">
    <property type="entry name" value="Succ_DH/fumarate_Rdtase_cat_sf"/>
</dbReference>
<dbReference type="OMA" id="EDLWVVV"/>
<evidence type="ECO:0000256" key="5">
    <source>
        <dbReference type="ARBA" id="ARBA00023002"/>
    </source>
</evidence>
<protein>
    <recommendedName>
        <fullName evidence="7">fumarate reductase (NADH)</fullName>
        <ecNumber evidence="7">1.3.1.6</ecNumber>
    </recommendedName>
    <alternativeName>
        <fullName evidence="8">NADH-dependent fumarate reductase</fullName>
    </alternativeName>
</protein>
<dbReference type="EC" id="1.3.1.6" evidence="7"/>
<dbReference type="AlphaFoldDB" id="A0A1L9N483"/>
<dbReference type="Pfam" id="PF00890">
    <property type="entry name" value="FAD_binding_2"/>
    <property type="match status" value="1"/>
</dbReference>
<dbReference type="SUPFAM" id="SSF51905">
    <property type="entry name" value="FAD/NAD(P)-binding domain"/>
    <property type="match status" value="1"/>
</dbReference>
<dbReference type="GO" id="GO:0010181">
    <property type="term" value="F:FMN binding"/>
    <property type="evidence" value="ECO:0007669"/>
    <property type="project" value="InterPro"/>
</dbReference>
<dbReference type="PANTHER" id="PTHR43400:SF1">
    <property type="entry name" value="FUMARATE REDUCTASE"/>
    <property type="match status" value="1"/>
</dbReference>
<dbReference type="Proteomes" id="UP000184304">
    <property type="component" value="Unassembled WGS sequence"/>
</dbReference>
<evidence type="ECO:0000256" key="7">
    <source>
        <dbReference type="ARBA" id="ARBA00067004"/>
    </source>
</evidence>
<dbReference type="OrthoDB" id="10252157at2759"/>
<evidence type="ECO:0000313" key="10">
    <source>
        <dbReference type="EMBL" id="OJI84088.1"/>
    </source>
</evidence>
<dbReference type="SUPFAM" id="SSF56425">
    <property type="entry name" value="Succinate dehydrogenase/fumarate reductase flavoprotein, catalytic domain"/>
    <property type="match status" value="1"/>
</dbReference>
<evidence type="ECO:0000256" key="3">
    <source>
        <dbReference type="ARBA" id="ARBA00022630"/>
    </source>
</evidence>
<evidence type="ECO:0000313" key="11">
    <source>
        <dbReference type="Proteomes" id="UP000184304"/>
    </source>
</evidence>
<dbReference type="EMBL" id="KV878203">
    <property type="protein sequence ID" value="OJI84088.1"/>
    <property type="molecule type" value="Genomic_DNA"/>
</dbReference>
<feature type="domain" description="Cytochrome b5 heme-binding" evidence="9">
    <location>
        <begin position="549"/>
        <end position="625"/>
    </location>
</feature>
<dbReference type="PANTHER" id="PTHR43400">
    <property type="entry name" value="FUMARATE REDUCTASE"/>
    <property type="match status" value="1"/>
</dbReference>
<keyword evidence="5" id="KW-0560">Oxidoreductase</keyword>
<name>A0A1L9N483_ASPTC</name>
<dbReference type="InterPro" id="IPR036400">
    <property type="entry name" value="Cyt_B5-like_heme/steroid_sf"/>
</dbReference>
<keyword evidence="3" id="KW-0285">Flavoprotein</keyword>
<gene>
    <name evidence="10" type="ORF">ASPTUDRAFT_43047</name>
</gene>
<evidence type="ECO:0000256" key="2">
    <source>
        <dbReference type="ARBA" id="ARBA00008040"/>
    </source>
</evidence>
<dbReference type="Gene3D" id="3.90.700.10">
    <property type="entry name" value="Succinate dehydrogenase/fumarate reductase flavoprotein, catalytic domain"/>
    <property type="match status" value="1"/>
</dbReference>
<keyword evidence="11" id="KW-1185">Reference proteome</keyword>
<dbReference type="Gene3D" id="3.50.50.60">
    <property type="entry name" value="FAD/NAD(P)-binding domain"/>
    <property type="match status" value="1"/>
</dbReference>
<evidence type="ECO:0000259" key="9">
    <source>
        <dbReference type="PROSITE" id="PS50255"/>
    </source>
</evidence>
<evidence type="ECO:0000256" key="4">
    <source>
        <dbReference type="ARBA" id="ARBA00022827"/>
    </source>
</evidence>
<dbReference type="SMART" id="SM01117">
    <property type="entry name" value="Cyt-b5"/>
    <property type="match status" value="1"/>
</dbReference>
<comment type="similarity">
    <text evidence="2">Belongs to the FAD-dependent oxidoreductase 2 family. FRD/SDH subfamily.</text>
</comment>
<dbReference type="InterPro" id="IPR001199">
    <property type="entry name" value="Cyt_B5-like_heme/steroid-bd"/>
</dbReference>
<dbReference type="InterPro" id="IPR003953">
    <property type="entry name" value="FAD-dep_OxRdtase_2_FAD-bd"/>
</dbReference>
<dbReference type="NCBIfam" id="TIGR01813">
    <property type="entry name" value="flavo_cyto_c"/>
    <property type="match status" value="1"/>
</dbReference>
<dbReference type="Gene3D" id="3.10.120.10">
    <property type="entry name" value="Cytochrome b5-like heme/steroid binding domain"/>
    <property type="match status" value="1"/>
</dbReference>
<dbReference type="STRING" id="767770.A0A1L9N483"/>
<dbReference type="Pfam" id="PF00173">
    <property type="entry name" value="Cyt-b5"/>
    <property type="match status" value="1"/>
</dbReference>
<organism evidence="10 11">
    <name type="scientific">Aspergillus tubingensis (strain CBS 134.48)</name>
    <dbReference type="NCBI Taxonomy" id="767770"/>
    <lineage>
        <taxon>Eukaryota</taxon>
        <taxon>Fungi</taxon>
        <taxon>Dikarya</taxon>
        <taxon>Ascomycota</taxon>
        <taxon>Pezizomycotina</taxon>
        <taxon>Eurotiomycetes</taxon>
        <taxon>Eurotiomycetidae</taxon>
        <taxon>Eurotiales</taxon>
        <taxon>Aspergillaceae</taxon>
        <taxon>Aspergillus</taxon>
        <taxon>Aspergillus subgen. Circumdati</taxon>
    </lineage>
</organism>
<proteinExistence type="inferred from homology"/>
<dbReference type="InterPro" id="IPR010960">
    <property type="entry name" value="Flavocytochrome_c"/>
</dbReference>
<keyword evidence="4" id="KW-0274">FAD</keyword>
<reference evidence="11" key="1">
    <citation type="journal article" date="2017" name="Genome Biol.">
        <title>Comparative genomics reveals high biological diversity and specific adaptations in the industrially and medically important fungal genus Aspergillus.</title>
        <authorList>
            <person name="de Vries R.P."/>
            <person name="Riley R."/>
            <person name="Wiebenga A."/>
            <person name="Aguilar-Osorio G."/>
            <person name="Amillis S."/>
            <person name="Uchima C.A."/>
            <person name="Anderluh G."/>
            <person name="Asadollahi M."/>
            <person name="Askin M."/>
            <person name="Barry K."/>
            <person name="Battaglia E."/>
            <person name="Bayram O."/>
            <person name="Benocci T."/>
            <person name="Braus-Stromeyer S.A."/>
            <person name="Caldana C."/>
            <person name="Canovas D."/>
            <person name="Cerqueira G.C."/>
            <person name="Chen F."/>
            <person name="Chen W."/>
            <person name="Choi C."/>
            <person name="Clum A."/>
            <person name="Dos Santos R.A."/>
            <person name="Damasio A.R."/>
            <person name="Diallinas G."/>
            <person name="Emri T."/>
            <person name="Fekete E."/>
            <person name="Flipphi M."/>
            <person name="Freyberg S."/>
            <person name="Gallo A."/>
            <person name="Gournas C."/>
            <person name="Habgood R."/>
            <person name="Hainaut M."/>
            <person name="Harispe M.L."/>
            <person name="Henrissat B."/>
            <person name="Hilden K.S."/>
            <person name="Hope R."/>
            <person name="Hossain A."/>
            <person name="Karabika E."/>
            <person name="Karaffa L."/>
            <person name="Karanyi Z."/>
            <person name="Krasevec N."/>
            <person name="Kuo A."/>
            <person name="Kusch H."/>
            <person name="LaButti K."/>
            <person name="Lagendijk E.L."/>
            <person name="Lapidus A."/>
            <person name="Levasseur A."/>
            <person name="Lindquist E."/>
            <person name="Lipzen A."/>
            <person name="Logrieco A.F."/>
            <person name="MacCabe A."/>
            <person name="Maekelae M.R."/>
            <person name="Malavazi I."/>
            <person name="Melin P."/>
            <person name="Meyer V."/>
            <person name="Mielnichuk N."/>
            <person name="Miskei M."/>
            <person name="Molnar A.P."/>
            <person name="Mule G."/>
            <person name="Ngan C.Y."/>
            <person name="Orejas M."/>
            <person name="Orosz E."/>
            <person name="Ouedraogo J.P."/>
            <person name="Overkamp K.M."/>
            <person name="Park H.-S."/>
            <person name="Perrone G."/>
            <person name="Piumi F."/>
            <person name="Punt P.J."/>
            <person name="Ram A.F."/>
            <person name="Ramon A."/>
            <person name="Rauscher S."/>
            <person name="Record E."/>
            <person name="Riano-Pachon D.M."/>
            <person name="Robert V."/>
            <person name="Roehrig J."/>
            <person name="Ruller R."/>
            <person name="Salamov A."/>
            <person name="Salih N.S."/>
            <person name="Samson R.A."/>
            <person name="Sandor E."/>
            <person name="Sanguinetti M."/>
            <person name="Schuetze T."/>
            <person name="Sepcic K."/>
            <person name="Shelest E."/>
            <person name="Sherlock G."/>
            <person name="Sophianopoulou V."/>
            <person name="Squina F.M."/>
            <person name="Sun H."/>
            <person name="Susca A."/>
            <person name="Todd R.B."/>
            <person name="Tsang A."/>
            <person name="Unkles S.E."/>
            <person name="van de Wiele N."/>
            <person name="van Rossen-Uffink D."/>
            <person name="Oliveira J.V."/>
            <person name="Vesth T.C."/>
            <person name="Visser J."/>
            <person name="Yu J.-H."/>
            <person name="Zhou M."/>
            <person name="Andersen M.R."/>
            <person name="Archer D.B."/>
            <person name="Baker S.E."/>
            <person name="Benoit I."/>
            <person name="Brakhage A.A."/>
            <person name="Braus G.H."/>
            <person name="Fischer R."/>
            <person name="Frisvad J.C."/>
            <person name="Goldman G.H."/>
            <person name="Houbraken J."/>
            <person name="Oakley B."/>
            <person name="Pocsi I."/>
            <person name="Scazzocchio C."/>
            <person name="Seiboth B."/>
            <person name="vanKuyk P.A."/>
            <person name="Wortman J."/>
            <person name="Dyer P.S."/>
            <person name="Grigoriev I.V."/>
        </authorList>
    </citation>
    <scope>NUCLEOTIDE SEQUENCE [LARGE SCALE GENOMIC DNA]</scope>
    <source>
        <strain evidence="11">CBS 134.48</strain>
    </source>
</reference>
<dbReference type="InterPro" id="IPR050315">
    <property type="entry name" value="FAD-oxidoreductase_2"/>
</dbReference>
<evidence type="ECO:0000256" key="6">
    <source>
        <dbReference type="ARBA" id="ARBA00050832"/>
    </source>
</evidence>
<dbReference type="VEuPathDB" id="FungiDB:ASPTUDRAFT_43047"/>
<dbReference type="InterPro" id="IPR036188">
    <property type="entry name" value="FAD/NAD-bd_sf"/>
</dbReference>
<comment type="catalytic activity">
    <reaction evidence="6">
        <text>succinate + NAD(+) = fumarate + NADH + H(+)</text>
        <dbReference type="Rhea" id="RHEA:18281"/>
        <dbReference type="ChEBI" id="CHEBI:15378"/>
        <dbReference type="ChEBI" id="CHEBI:29806"/>
        <dbReference type="ChEBI" id="CHEBI:30031"/>
        <dbReference type="ChEBI" id="CHEBI:57540"/>
        <dbReference type="ChEBI" id="CHEBI:57945"/>
        <dbReference type="EC" id="1.3.1.6"/>
    </reaction>
</comment>
<comment type="cofactor">
    <cofactor evidence="1">
        <name>FAD</name>
        <dbReference type="ChEBI" id="CHEBI:57692"/>
    </cofactor>
</comment>
<dbReference type="SUPFAM" id="SSF55856">
    <property type="entry name" value="Cytochrome b5-like heme/steroid binding domain"/>
    <property type="match status" value="1"/>
</dbReference>
<sequence length="633" mass="67771">MATAPRVIVVGGGLSGLSAAHTVYLNGGNVLVLDKQAFFGGNSTKATSGINGALTRTQVDLGIADSVKQFYDDTLKSARDKARPELIKVLTYKSAAAVEWLQDVFNLDLTLVSRLGGHSQPRTHRGHDAKFPGMAITYALMQRLEELTEAEPDRVQIIKKARVTSINKSGNNVTGVTYEYDGETHTAEGVVVLATGGYAADFGDGSLLKQHRPDTFGLSSTNGTHATGDGQKMLMEIGANGIDMDKVQVHPTGLVDPKDPTAKFKFLAAEALRGEGGLLLNSDGQRFSDELGHRDYVSGQMWKEKEKGKWPIRLILNSKASNVLDFHTRHYSGRGLMKKMTGKELAKEIGCGEAALKKTFDDYNLIAEGKKKDPWNKRFFHNLPFSIDDDFHVALMEPVLHFTMGGIEINEHAQVLNSEKEAFDGLYACGELAGGVHGANRLGGSSLLGCVVYGRVAGDSASQYLFQKLLSGGASTAAQRLGQISLHIDPSTPGKISVEWGGSGAAGGQVTAGAGTPAAAAQGAKSAATPAGAAETAKPKEPAKFSIPEKEYSMEEIAKHNKKDDLWIVVKGVVLDVTNWLDEHPGGANALFNFMGRDATEEFAMLHDDEVIPKYAGHIVIGRVKGQTPSLEL</sequence>
<dbReference type="GO" id="GO:0016156">
    <property type="term" value="F:fumarate reductase (NADH) activity"/>
    <property type="evidence" value="ECO:0007669"/>
    <property type="project" value="UniProtKB-EC"/>
</dbReference>